<dbReference type="EMBL" id="MN740645">
    <property type="protein sequence ID" value="QHS79514.1"/>
    <property type="molecule type" value="Genomic_DNA"/>
</dbReference>
<feature type="compositionally biased region" description="Low complexity" evidence="1">
    <location>
        <begin position="574"/>
        <end position="583"/>
    </location>
</feature>
<reference evidence="2" key="1">
    <citation type="journal article" date="2020" name="Nature">
        <title>Giant virus diversity and host interactions through global metagenomics.</title>
        <authorList>
            <person name="Schulz F."/>
            <person name="Roux S."/>
            <person name="Paez-Espino D."/>
            <person name="Jungbluth S."/>
            <person name="Walsh D.A."/>
            <person name="Denef V.J."/>
            <person name="McMahon K.D."/>
            <person name="Konstantinidis K.T."/>
            <person name="Eloe-Fadrosh E.A."/>
            <person name="Kyrpides N.C."/>
            <person name="Woyke T."/>
        </authorList>
    </citation>
    <scope>NUCLEOTIDE SEQUENCE</scope>
    <source>
        <strain evidence="2">GVMAG-S-1035237-23</strain>
    </source>
</reference>
<dbReference type="Gene3D" id="2.60.120.200">
    <property type="match status" value="3"/>
</dbReference>
<evidence type="ECO:0000313" key="2">
    <source>
        <dbReference type="EMBL" id="QHS79514.1"/>
    </source>
</evidence>
<dbReference type="AlphaFoldDB" id="A0A6C0AI92"/>
<proteinExistence type="predicted"/>
<dbReference type="InterPro" id="IPR013320">
    <property type="entry name" value="ConA-like_dom_sf"/>
</dbReference>
<evidence type="ECO:0000256" key="1">
    <source>
        <dbReference type="SAM" id="MobiDB-lite"/>
    </source>
</evidence>
<dbReference type="SUPFAM" id="SSF49899">
    <property type="entry name" value="Concanavalin A-like lectins/glucanases"/>
    <property type="match status" value="3"/>
</dbReference>
<accession>A0A6C0AI92</accession>
<protein>
    <recommendedName>
        <fullName evidence="3">Lectin/glucanase superfamily protein</fullName>
    </recommendedName>
</protein>
<organism evidence="2">
    <name type="scientific">viral metagenome</name>
    <dbReference type="NCBI Taxonomy" id="1070528"/>
    <lineage>
        <taxon>unclassified sequences</taxon>
        <taxon>metagenomes</taxon>
        <taxon>organismal metagenomes</taxon>
    </lineage>
</organism>
<sequence>MSLSGTQSKNLWQFSPQSIPGLSLWLDAADSSTVTGTSPVTAWNDKSGNGKNATATGTTITTSTLNGLPAINYSGASWLTAPVTSGVADPFTIFAVFNATYPINGPLYTTNTTTDGNGFFFDLAATSDSTTSLNDFLPLGGSFQTNANSTFRGNTTYVVSIVSTSVNGGSITLFRNGTSYMSGTTTGNFTWTSFLIGKRNIPSVPYTDQFAGKFGEFIIFNSALSTSQRQQVEGYLAVKWGLQSSLLSTHPYNATSTTQNYQRPLFQRTFSPVDIPGCQLWLDAADSSSMTFSSGSNISSWADKSGNGNTATSAGTANPVLTQNLINGLQGISFPNTGTSPNPTYFFDGPIALSGIPSITYFVVCVPSSVTETAGSPRILSLCASSQVDYASALYLVAVYQYLRNFGAYRLSGAYFYTVASANTPYVISGVATSGNIADYLNGGTVTNITGVGTGNFSVSRFRICNDFNPATNLFNGNIGEVIVFNTALTDSQRLQVEQYLANKWKLVVNLPTGHPGKLLPAFSTVFTPKSISGLSLWLDGSDTNSMVFSSGTNMSQWSDKSGNGNHGLGRSGDGTSISTTGGPNYVSSTNGVTFNANQFFITSGLTVSSQTHCLIAVHNPTITNGNGTGNTRIFSFQSVGTIVVFPYTNGTTPRGYIGNVSGAPAYDSGTLVENSVAGQKNLIIANISATSQSIYNNGAVQTSRTVSLGSATTDILSIGKEYRSTIGDAYEGYQGTIHEMLIFNTALTDSQRQQVEGYLAWKWGPQISLPDTHAFKKFRP</sequence>
<feature type="region of interest" description="Disordered" evidence="1">
    <location>
        <begin position="560"/>
        <end position="583"/>
    </location>
</feature>
<evidence type="ECO:0008006" key="3">
    <source>
        <dbReference type="Google" id="ProtNLM"/>
    </source>
</evidence>
<name>A0A6C0AI92_9ZZZZ</name>